<comment type="caution">
    <text evidence="2">The sequence shown here is derived from an EMBL/GenBank/DDBJ whole genome shotgun (WGS) entry which is preliminary data.</text>
</comment>
<dbReference type="Proteomes" id="UP000253831">
    <property type="component" value="Unassembled WGS sequence"/>
</dbReference>
<sequence>MAISSTFVASDGDGYEVQMGRWSRRLAPLFIDFAGIAAAERVLDVGCGTGNLSFSIARNPAIGSVRGIDFSAAYVDHAKRRNRDARVDFEVGDACALPFPDASFDHTLSLLVLQFIPQADLAVREMRRVTRPGGIVAAATWDTRGGLVCVRLIFDTAAMLDEHGNEDRARAYTKPMSRPGDLARAWREAGLVGVVDGMLTIRMDFASFADFWAPAEGKDGPIADYVGTLGMQAREKLRDMVKLAYLDGEVDGPRSYAATAWVVKGKVP</sequence>
<evidence type="ECO:0000313" key="2">
    <source>
        <dbReference type="EMBL" id="RDE50554.1"/>
    </source>
</evidence>
<dbReference type="Gene3D" id="3.40.50.150">
    <property type="entry name" value="Vaccinia Virus protein VP39"/>
    <property type="match status" value="1"/>
</dbReference>
<dbReference type="GO" id="GO:0032259">
    <property type="term" value="P:methylation"/>
    <property type="evidence" value="ECO:0007669"/>
    <property type="project" value="UniProtKB-KW"/>
</dbReference>
<proteinExistence type="predicted"/>
<evidence type="ECO:0000259" key="1">
    <source>
        <dbReference type="Pfam" id="PF08241"/>
    </source>
</evidence>
<reference evidence="2 3" key="1">
    <citation type="submission" date="2018-05" db="EMBL/GenBank/DDBJ databases">
        <title>Integrated omic analyses show evidence that a Ca. Accumulibacter phosphatis strain performs denitrification under micro-aerobic conditions.</title>
        <authorList>
            <person name="Camejo P.Y."/>
            <person name="Katherine M.D."/>
            <person name="Daniel N.R."/>
        </authorList>
    </citation>
    <scope>NUCLEOTIDE SEQUENCE [LARGE SCALE GENOMIC DNA]</scope>
    <source>
        <strain evidence="2">UW-LDO-IC</strain>
    </source>
</reference>
<dbReference type="PANTHER" id="PTHR43591">
    <property type="entry name" value="METHYLTRANSFERASE"/>
    <property type="match status" value="1"/>
</dbReference>
<dbReference type="CDD" id="cd02440">
    <property type="entry name" value="AdoMet_MTases"/>
    <property type="match status" value="1"/>
</dbReference>
<dbReference type="PANTHER" id="PTHR43591:SF24">
    <property type="entry name" value="2-METHOXY-6-POLYPRENYL-1,4-BENZOQUINOL METHYLASE, MITOCHONDRIAL"/>
    <property type="match status" value="1"/>
</dbReference>
<dbReference type="EMBL" id="QPGA01000018">
    <property type="protein sequence ID" value="RDE50554.1"/>
    <property type="molecule type" value="Genomic_DNA"/>
</dbReference>
<dbReference type="InterPro" id="IPR013216">
    <property type="entry name" value="Methyltransf_11"/>
</dbReference>
<accession>A0A369XKU6</accession>
<gene>
    <name evidence="2" type="ORF">DVS81_10895</name>
</gene>
<dbReference type="InterPro" id="IPR029063">
    <property type="entry name" value="SAM-dependent_MTases_sf"/>
</dbReference>
<dbReference type="Pfam" id="PF08241">
    <property type="entry name" value="Methyltransf_11"/>
    <property type="match status" value="1"/>
</dbReference>
<evidence type="ECO:0000313" key="3">
    <source>
        <dbReference type="Proteomes" id="UP000253831"/>
    </source>
</evidence>
<dbReference type="SUPFAM" id="SSF53335">
    <property type="entry name" value="S-adenosyl-L-methionine-dependent methyltransferases"/>
    <property type="match status" value="1"/>
</dbReference>
<organism evidence="2 3">
    <name type="scientific">Candidatus Accumulibacter meliphilus</name>
    <dbReference type="NCBI Taxonomy" id="2211374"/>
    <lineage>
        <taxon>Bacteria</taxon>
        <taxon>Pseudomonadati</taxon>
        <taxon>Pseudomonadota</taxon>
        <taxon>Betaproteobacteria</taxon>
        <taxon>Candidatus Accumulibacter</taxon>
    </lineage>
</organism>
<dbReference type="AlphaFoldDB" id="A0A369XKU6"/>
<feature type="domain" description="Methyltransferase type 11" evidence="1">
    <location>
        <begin position="43"/>
        <end position="137"/>
    </location>
</feature>
<keyword evidence="2" id="KW-0489">Methyltransferase</keyword>
<keyword evidence="2" id="KW-0808">Transferase</keyword>
<protein>
    <submittedName>
        <fullName evidence="2">Class I SAM-dependent methyltransferase</fullName>
    </submittedName>
</protein>
<dbReference type="GO" id="GO:0008757">
    <property type="term" value="F:S-adenosylmethionine-dependent methyltransferase activity"/>
    <property type="evidence" value="ECO:0007669"/>
    <property type="project" value="InterPro"/>
</dbReference>
<name>A0A369XKU6_9PROT</name>